<dbReference type="OrthoDB" id="3267878at2759"/>
<proteinExistence type="predicted"/>
<reference evidence="2 3" key="1">
    <citation type="submission" date="2014-04" db="EMBL/GenBank/DDBJ databases">
        <authorList>
            <consortium name="DOE Joint Genome Institute"/>
            <person name="Kuo A."/>
            <person name="Girlanda M."/>
            <person name="Perotto S."/>
            <person name="Kohler A."/>
            <person name="Nagy L.G."/>
            <person name="Floudas D."/>
            <person name="Copeland A."/>
            <person name="Barry K.W."/>
            <person name="Cichocki N."/>
            <person name="Veneault-Fourrey C."/>
            <person name="LaButti K."/>
            <person name="Lindquist E.A."/>
            <person name="Lipzen A."/>
            <person name="Lundell T."/>
            <person name="Morin E."/>
            <person name="Murat C."/>
            <person name="Sun H."/>
            <person name="Tunlid A."/>
            <person name="Henrissat B."/>
            <person name="Grigoriev I.V."/>
            <person name="Hibbett D.S."/>
            <person name="Martin F."/>
            <person name="Nordberg H.P."/>
            <person name="Cantor M.N."/>
            <person name="Hua S.X."/>
        </authorList>
    </citation>
    <scope>NUCLEOTIDE SEQUENCE [LARGE SCALE GENOMIC DNA]</scope>
    <source>
        <strain evidence="2 3">MUT 4182</strain>
    </source>
</reference>
<evidence type="ECO:0000313" key="3">
    <source>
        <dbReference type="Proteomes" id="UP000054248"/>
    </source>
</evidence>
<protein>
    <submittedName>
        <fullName evidence="2">Uncharacterized protein</fullName>
    </submittedName>
</protein>
<feature type="compositionally biased region" description="Polar residues" evidence="1">
    <location>
        <begin position="262"/>
        <end position="272"/>
    </location>
</feature>
<evidence type="ECO:0000256" key="1">
    <source>
        <dbReference type="SAM" id="MobiDB-lite"/>
    </source>
</evidence>
<dbReference type="AlphaFoldDB" id="A0A0C3QES2"/>
<feature type="compositionally biased region" description="Basic residues" evidence="1">
    <location>
        <begin position="144"/>
        <end position="153"/>
    </location>
</feature>
<feature type="region of interest" description="Disordered" evidence="1">
    <location>
        <begin position="1"/>
        <end position="24"/>
    </location>
</feature>
<dbReference type="HOGENOM" id="CLU_680727_0_0_1"/>
<feature type="region of interest" description="Disordered" evidence="1">
    <location>
        <begin position="328"/>
        <end position="405"/>
    </location>
</feature>
<name>A0A0C3QES2_9AGAM</name>
<dbReference type="EMBL" id="KN823081">
    <property type="protein sequence ID" value="KIO23589.1"/>
    <property type="molecule type" value="Genomic_DNA"/>
</dbReference>
<feature type="region of interest" description="Disordered" evidence="1">
    <location>
        <begin position="107"/>
        <end position="170"/>
    </location>
</feature>
<feature type="compositionally biased region" description="Low complexity" evidence="1">
    <location>
        <begin position="329"/>
        <end position="352"/>
    </location>
</feature>
<feature type="region of interest" description="Disordered" evidence="1">
    <location>
        <begin position="60"/>
        <end position="79"/>
    </location>
</feature>
<feature type="region of interest" description="Disordered" evidence="1">
    <location>
        <begin position="260"/>
        <end position="294"/>
    </location>
</feature>
<organism evidence="2 3">
    <name type="scientific">Tulasnella calospora MUT 4182</name>
    <dbReference type="NCBI Taxonomy" id="1051891"/>
    <lineage>
        <taxon>Eukaryota</taxon>
        <taxon>Fungi</taxon>
        <taxon>Dikarya</taxon>
        <taxon>Basidiomycota</taxon>
        <taxon>Agaricomycotina</taxon>
        <taxon>Agaricomycetes</taxon>
        <taxon>Cantharellales</taxon>
        <taxon>Tulasnellaceae</taxon>
        <taxon>Tulasnella</taxon>
    </lineage>
</organism>
<feature type="non-terminal residue" evidence="2">
    <location>
        <position position="405"/>
    </location>
</feature>
<sequence>MTMFGRRASCDPQPSTTPHSGFSLKRRLSLAHVRRPSTAPSSPPPLIVSASTFQPIAMPTTTATFQPPPLPSTTNNLKAKERADLVRRTRKLEQVLGVAMHVVEAGKTVEEAPPSASGSDVGHSVSDHIEIPDAPSTSNTSAHVPRRRLKSLRRPSPSSRPVFAPAPTGGVMISTSTQVHVDTPSETTVVVSPPPGESTLPWYCSPVDLDDDEDESSEQQGSVVVRSKQSLVFSSSSQSLLGHDLPTTSTPTTTTSYVFPSPMSSTTHLTVQSTATAGRGRGRDRSSSVTSTATVDSIASTSTYILPDPRQRQVNQALKLQRRLGETIPPELLQGSQPSSSSNDLPSSLDSASSKRRKVSHKPSLSLRIIQKKKPKHPQVQVVVEPAEATRSVPERSQRRRSHRR</sequence>
<dbReference type="Proteomes" id="UP000054248">
    <property type="component" value="Unassembled WGS sequence"/>
</dbReference>
<reference evidence="3" key="2">
    <citation type="submission" date="2015-01" db="EMBL/GenBank/DDBJ databases">
        <title>Evolutionary Origins and Diversification of the Mycorrhizal Mutualists.</title>
        <authorList>
            <consortium name="DOE Joint Genome Institute"/>
            <consortium name="Mycorrhizal Genomics Consortium"/>
            <person name="Kohler A."/>
            <person name="Kuo A."/>
            <person name="Nagy L.G."/>
            <person name="Floudas D."/>
            <person name="Copeland A."/>
            <person name="Barry K.W."/>
            <person name="Cichocki N."/>
            <person name="Veneault-Fourrey C."/>
            <person name="LaButti K."/>
            <person name="Lindquist E.A."/>
            <person name="Lipzen A."/>
            <person name="Lundell T."/>
            <person name="Morin E."/>
            <person name="Murat C."/>
            <person name="Riley R."/>
            <person name="Ohm R."/>
            <person name="Sun H."/>
            <person name="Tunlid A."/>
            <person name="Henrissat B."/>
            <person name="Grigoriev I.V."/>
            <person name="Hibbett D.S."/>
            <person name="Martin F."/>
        </authorList>
    </citation>
    <scope>NUCLEOTIDE SEQUENCE [LARGE SCALE GENOMIC DNA]</scope>
    <source>
        <strain evidence="3">MUT 4182</strain>
    </source>
</reference>
<accession>A0A0C3QES2</accession>
<evidence type="ECO:0000313" key="2">
    <source>
        <dbReference type="EMBL" id="KIO23589.1"/>
    </source>
</evidence>
<gene>
    <name evidence="2" type="ORF">M407DRAFT_26961</name>
</gene>
<keyword evidence="3" id="KW-1185">Reference proteome</keyword>